<name>A0A382F101_9ZZZZ</name>
<dbReference type="AlphaFoldDB" id="A0A382F101"/>
<dbReference type="InterPro" id="IPR011006">
    <property type="entry name" value="CheY-like_superfamily"/>
</dbReference>
<reference evidence="2" key="1">
    <citation type="submission" date="2018-05" db="EMBL/GenBank/DDBJ databases">
        <authorList>
            <person name="Lanie J.A."/>
            <person name="Ng W.-L."/>
            <person name="Kazmierczak K.M."/>
            <person name="Andrzejewski T.M."/>
            <person name="Davidsen T.M."/>
            <person name="Wayne K.J."/>
            <person name="Tettelin H."/>
            <person name="Glass J.I."/>
            <person name="Rusch D."/>
            <person name="Podicherti R."/>
            <person name="Tsui H.-C.T."/>
            <person name="Winkler M.E."/>
        </authorList>
    </citation>
    <scope>NUCLEOTIDE SEQUENCE</scope>
</reference>
<protein>
    <recommendedName>
        <fullName evidence="3">Response regulatory domain-containing protein</fullName>
    </recommendedName>
</protein>
<dbReference type="EMBL" id="UINC01047043">
    <property type="protein sequence ID" value="SVB55811.1"/>
    <property type="molecule type" value="Genomic_DNA"/>
</dbReference>
<evidence type="ECO:0008006" key="3">
    <source>
        <dbReference type="Google" id="ProtNLM"/>
    </source>
</evidence>
<evidence type="ECO:0000256" key="1">
    <source>
        <dbReference type="SAM" id="MobiDB-lite"/>
    </source>
</evidence>
<feature type="region of interest" description="Disordered" evidence="1">
    <location>
        <begin position="206"/>
        <end position="232"/>
    </location>
</feature>
<accession>A0A382F101</accession>
<gene>
    <name evidence="2" type="ORF">METZ01_LOCUS208665</name>
</gene>
<proteinExistence type="predicted"/>
<organism evidence="2">
    <name type="scientific">marine metagenome</name>
    <dbReference type="NCBI Taxonomy" id="408172"/>
    <lineage>
        <taxon>unclassified sequences</taxon>
        <taxon>metagenomes</taxon>
        <taxon>ecological metagenomes</taxon>
    </lineage>
</organism>
<sequence>MRRYRETHPVLESRMSSVRRRMRYNRRWLERRTDQAIIPLEIQEHIGISNIRGEVLIVSRDSRQQRRIKELLRSENHRFDVAWDSDEAIGFLKLSKYRLVILDRINERRRRVFYYLRRYLKHIKVISIVNENRLANNSMKYGGYSFLLHRDFDLEQLRTCLISSLRLHHPVCRLLKNGETCNRSCINSYMTEENYTELEALDPNAAMPEPTDTEVPLDTMAPPPEDFFQGVE</sequence>
<evidence type="ECO:0000313" key="2">
    <source>
        <dbReference type="EMBL" id="SVB55811.1"/>
    </source>
</evidence>
<dbReference type="SUPFAM" id="SSF52172">
    <property type="entry name" value="CheY-like"/>
    <property type="match status" value="1"/>
</dbReference>
<dbReference type="Gene3D" id="3.40.50.2300">
    <property type="match status" value="1"/>
</dbReference>